<dbReference type="PANTHER" id="PTHR23513:SF17">
    <property type="entry name" value="MEMBRANE PROTEIN"/>
    <property type="match status" value="1"/>
</dbReference>
<proteinExistence type="predicted"/>
<keyword evidence="2" id="KW-1003">Cell membrane</keyword>
<protein>
    <submittedName>
        <fullName evidence="7">Major Facilitator Superfamily protein</fullName>
    </submittedName>
</protein>
<feature type="transmembrane region" description="Helical" evidence="6">
    <location>
        <begin position="121"/>
        <end position="141"/>
    </location>
</feature>
<dbReference type="PANTHER" id="PTHR23513">
    <property type="entry name" value="INTEGRAL MEMBRANE EFFLUX PROTEIN-RELATED"/>
    <property type="match status" value="1"/>
</dbReference>
<evidence type="ECO:0000256" key="4">
    <source>
        <dbReference type="ARBA" id="ARBA00022989"/>
    </source>
</evidence>
<dbReference type="Pfam" id="PF07690">
    <property type="entry name" value="MFS_1"/>
    <property type="match status" value="1"/>
</dbReference>
<dbReference type="InterPro" id="IPR011701">
    <property type="entry name" value="MFS"/>
</dbReference>
<dbReference type="AlphaFoldDB" id="A0A1H6DES9"/>
<dbReference type="GO" id="GO:0005886">
    <property type="term" value="C:plasma membrane"/>
    <property type="evidence" value="ECO:0007669"/>
    <property type="project" value="UniProtKB-SubCell"/>
</dbReference>
<dbReference type="SUPFAM" id="SSF103473">
    <property type="entry name" value="MFS general substrate transporter"/>
    <property type="match status" value="1"/>
</dbReference>
<evidence type="ECO:0000256" key="5">
    <source>
        <dbReference type="ARBA" id="ARBA00023136"/>
    </source>
</evidence>
<evidence type="ECO:0000256" key="1">
    <source>
        <dbReference type="ARBA" id="ARBA00004651"/>
    </source>
</evidence>
<feature type="transmembrane region" description="Helical" evidence="6">
    <location>
        <begin position="410"/>
        <end position="429"/>
    </location>
</feature>
<sequence>MGDVTGGPYAGRVRLAELRAVVGGRDFRWLYATRLVSQMTDGLFQVALAGYILFSPERNTSASQVAAAFAVVLLPYSVLGPFAGVFIDRWSRRQILLWAPVLRGGLVAGTAALLLAGHEGVGFYLAVLVVMGVNRFFLSALSAALPHVVRRDLLVTANAFSVTSGTVISFAGGGIGYLLRLAFGGGRGGAAAILLCAAGCYLLVGLVATTLDRGRLGPDLDEAPPQTREALGNVLRGLTDGARRIRRDRPVALALTAIAFHRFCYGITLIMTLLLYRYLFSSDVEEGLDRAALVLGVSGLGFLLAAVITPPVVRRIGKNAWIIVLLGSAAVLLAVFGLPFADLPWLALAFGLGVVSQGVKLSVDTILQERVADAYRGRVFAVYDMLFNATFVGAAALAAASLPANGRSPAMLLVLVTAYAVGATAYWTSSVRIGKPARL</sequence>
<dbReference type="EMBL" id="FNVO01000015">
    <property type="protein sequence ID" value="SEG83076.1"/>
    <property type="molecule type" value="Genomic_DNA"/>
</dbReference>
<evidence type="ECO:0000313" key="7">
    <source>
        <dbReference type="EMBL" id="SEG83076.1"/>
    </source>
</evidence>
<feature type="transmembrane region" description="Helical" evidence="6">
    <location>
        <begin position="379"/>
        <end position="404"/>
    </location>
</feature>
<feature type="transmembrane region" description="Helical" evidence="6">
    <location>
        <begin position="291"/>
        <end position="313"/>
    </location>
</feature>
<feature type="transmembrane region" description="Helical" evidence="6">
    <location>
        <begin position="346"/>
        <end position="367"/>
    </location>
</feature>
<feature type="transmembrane region" description="Helical" evidence="6">
    <location>
        <begin position="95"/>
        <end position="115"/>
    </location>
</feature>
<feature type="transmembrane region" description="Helical" evidence="6">
    <location>
        <begin position="191"/>
        <end position="211"/>
    </location>
</feature>
<evidence type="ECO:0000256" key="6">
    <source>
        <dbReference type="SAM" id="Phobius"/>
    </source>
</evidence>
<dbReference type="Proteomes" id="UP000236723">
    <property type="component" value="Unassembled WGS sequence"/>
</dbReference>
<evidence type="ECO:0000313" key="8">
    <source>
        <dbReference type="Proteomes" id="UP000236723"/>
    </source>
</evidence>
<feature type="transmembrane region" description="Helical" evidence="6">
    <location>
        <begin position="66"/>
        <end position="88"/>
    </location>
</feature>
<feature type="transmembrane region" description="Helical" evidence="6">
    <location>
        <begin position="320"/>
        <end position="340"/>
    </location>
</feature>
<keyword evidence="5 6" id="KW-0472">Membrane</keyword>
<dbReference type="CDD" id="cd06173">
    <property type="entry name" value="MFS_MefA_like"/>
    <property type="match status" value="1"/>
</dbReference>
<accession>A0A1H6DES9</accession>
<gene>
    <name evidence="7" type="ORF">SAMN04489712_115139</name>
</gene>
<keyword evidence="3 6" id="KW-0812">Transmembrane</keyword>
<keyword evidence="8" id="KW-1185">Reference proteome</keyword>
<comment type="subcellular location">
    <subcellularLocation>
        <location evidence="1">Cell membrane</location>
        <topology evidence="1">Multi-pass membrane protein</topology>
    </subcellularLocation>
</comment>
<dbReference type="Gene3D" id="1.20.1250.20">
    <property type="entry name" value="MFS general substrate transporter like domains"/>
    <property type="match status" value="1"/>
</dbReference>
<name>A0A1H6DES9_9ACTN</name>
<evidence type="ECO:0000256" key="2">
    <source>
        <dbReference type="ARBA" id="ARBA00022475"/>
    </source>
</evidence>
<dbReference type="GO" id="GO:0022857">
    <property type="term" value="F:transmembrane transporter activity"/>
    <property type="evidence" value="ECO:0007669"/>
    <property type="project" value="InterPro"/>
</dbReference>
<keyword evidence="4 6" id="KW-1133">Transmembrane helix</keyword>
<reference evidence="8" key="1">
    <citation type="submission" date="2016-10" db="EMBL/GenBank/DDBJ databases">
        <authorList>
            <person name="Varghese N."/>
            <person name="Submissions S."/>
        </authorList>
    </citation>
    <scope>NUCLEOTIDE SEQUENCE [LARGE SCALE GENOMIC DNA]</scope>
    <source>
        <strain evidence="8">DSM 43163</strain>
    </source>
</reference>
<feature type="transmembrane region" description="Helical" evidence="6">
    <location>
        <begin position="251"/>
        <end position="279"/>
    </location>
</feature>
<feature type="transmembrane region" description="Helical" evidence="6">
    <location>
        <begin position="153"/>
        <end position="179"/>
    </location>
</feature>
<organism evidence="7 8">
    <name type="scientific">Thermomonospora echinospora</name>
    <dbReference type="NCBI Taxonomy" id="1992"/>
    <lineage>
        <taxon>Bacteria</taxon>
        <taxon>Bacillati</taxon>
        <taxon>Actinomycetota</taxon>
        <taxon>Actinomycetes</taxon>
        <taxon>Streptosporangiales</taxon>
        <taxon>Thermomonosporaceae</taxon>
        <taxon>Thermomonospora</taxon>
    </lineage>
</organism>
<dbReference type="InterPro" id="IPR036259">
    <property type="entry name" value="MFS_trans_sf"/>
</dbReference>
<evidence type="ECO:0000256" key="3">
    <source>
        <dbReference type="ARBA" id="ARBA00022692"/>
    </source>
</evidence>